<dbReference type="AlphaFoldDB" id="A0A5F1YD11"/>
<protein>
    <submittedName>
        <fullName evidence="2">Uncharacterized protein</fullName>
    </submittedName>
</protein>
<feature type="transmembrane region" description="Helical" evidence="1">
    <location>
        <begin position="56"/>
        <end position="76"/>
    </location>
</feature>
<feature type="transmembrane region" description="Helical" evidence="1">
    <location>
        <begin position="311"/>
        <end position="333"/>
    </location>
</feature>
<accession>A0A5F1YD11</accession>
<keyword evidence="1" id="KW-0472">Membrane</keyword>
<keyword evidence="1" id="KW-1133">Transmembrane helix</keyword>
<feature type="transmembrane region" description="Helical" evidence="1">
    <location>
        <begin position="218"/>
        <end position="235"/>
    </location>
</feature>
<dbReference type="Proteomes" id="UP000298277">
    <property type="component" value="Unassembled WGS sequence"/>
</dbReference>
<feature type="transmembrane region" description="Helical" evidence="1">
    <location>
        <begin position="353"/>
        <end position="379"/>
    </location>
</feature>
<organism evidence="2 3">
    <name type="scientific">Leptospira gomenensis</name>
    <dbReference type="NCBI Taxonomy" id="2484974"/>
    <lineage>
        <taxon>Bacteria</taxon>
        <taxon>Pseudomonadati</taxon>
        <taxon>Spirochaetota</taxon>
        <taxon>Spirochaetia</taxon>
        <taxon>Leptospirales</taxon>
        <taxon>Leptospiraceae</taxon>
        <taxon>Leptospira</taxon>
    </lineage>
</organism>
<evidence type="ECO:0000256" key="1">
    <source>
        <dbReference type="SAM" id="Phobius"/>
    </source>
</evidence>
<comment type="caution">
    <text evidence="2">The sequence shown here is derived from an EMBL/GenBank/DDBJ whole genome shotgun (WGS) entry which is preliminary data.</text>
</comment>
<dbReference type="OrthoDB" id="345258at2"/>
<keyword evidence="1" id="KW-0812">Transmembrane</keyword>
<evidence type="ECO:0000313" key="3">
    <source>
        <dbReference type="Proteomes" id="UP000298277"/>
    </source>
</evidence>
<evidence type="ECO:0000313" key="2">
    <source>
        <dbReference type="EMBL" id="TGK35313.1"/>
    </source>
</evidence>
<proteinExistence type="predicted"/>
<feature type="transmembrane region" description="Helical" evidence="1">
    <location>
        <begin position="156"/>
        <end position="174"/>
    </location>
</feature>
<sequence length="387" mass="43249">MNVSVILAIGAALLSFYLVLLESYWVNGAPPVLFANAKEFARITFESITAYVPAKYLSFLFGCFWIPVYASLLFSIRELKKNGTVSERFSKESGFPTKFFLAAIAVAWIGNGSEFLLRENGTTGFRFVWIEAGIVCLFVLGIGFWGIRMRVENGRIGAFLTVLAVGSLFVGYNFHPFSRGTLFALSVGFCFLLIGGASSPWMLRFSRWIAEHASNRRILLFIGASILVSGAMQFLEQMTPVAEGTSIPVKLDFRPFSTAKDVETVFGVYGETGRNLYFWGNVLDMILPIPVCLMIGSIYSRCADYLHFPRIWNLLPFGFLVFDPIENAIMMYFLNVWPLIPEGLAAFTGTLTFLKLTFVLLGYALLAVGLLTFSILYLFRKLKNSKV</sequence>
<keyword evidence="3" id="KW-1185">Reference proteome</keyword>
<feature type="transmembrane region" description="Helical" evidence="1">
    <location>
        <begin position="180"/>
        <end position="197"/>
    </location>
</feature>
<feature type="transmembrane region" description="Helical" evidence="1">
    <location>
        <begin position="97"/>
        <end position="116"/>
    </location>
</feature>
<gene>
    <name evidence="2" type="ORF">EHQ17_07720</name>
</gene>
<feature type="transmembrane region" description="Helical" evidence="1">
    <location>
        <begin position="276"/>
        <end position="299"/>
    </location>
</feature>
<name>A0A5F1YD11_9LEPT</name>
<reference evidence="2" key="1">
    <citation type="journal article" date="2019" name="PLoS Negl. Trop. Dis.">
        <title>Revisiting the worldwide diversity of Leptospira species in the environment.</title>
        <authorList>
            <person name="Vincent A.T."/>
            <person name="Schiettekatte O."/>
            <person name="Bourhy P."/>
            <person name="Veyrier F.J."/>
            <person name="Picardeau M."/>
        </authorList>
    </citation>
    <scope>NUCLEOTIDE SEQUENCE [LARGE SCALE GENOMIC DNA]</scope>
    <source>
        <strain evidence="2">201800299</strain>
    </source>
</reference>
<dbReference type="RefSeq" id="WP_135594219.1">
    <property type="nucleotide sequence ID" value="NZ_RQEZ01000010.1"/>
</dbReference>
<dbReference type="EMBL" id="RQFA01000032">
    <property type="protein sequence ID" value="TGK35313.1"/>
    <property type="molecule type" value="Genomic_DNA"/>
</dbReference>
<feature type="transmembrane region" description="Helical" evidence="1">
    <location>
        <begin position="128"/>
        <end position="147"/>
    </location>
</feature>